<evidence type="ECO:0000313" key="3">
    <source>
        <dbReference type="Proteomes" id="UP000811246"/>
    </source>
</evidence>
<gene>
    <name evidence="2" type="ORF">I3842_09G155200</name>
</gene>
<proteinExistence type="predicted"/>
<reference evidence="2" key="1">
    <citation type="submission" date="2021-01" db="EMBL/GenBank/DDBJ databases">
        <authorList>
            <person name="Lovell J.T."/>
            <person name="Bentley N."/>
            <person name="Bhattarai G."/>
            <person name="Jenkins J.W."/>
            <person name="Sreedasyam A."/>
            <person name="Alarcon Y."/>
            <person name="Bock C."/>
            <person name="Boston L."/>
            <person name="Carlson J."/>
            <person name="Cervantes K."/>
            <person name="Clermont K."/>
            <person name="Krom N."/>
            <person name="Kubenka K."/>
            <person name="Mamidi S."/>
            <person name="Mattison C."/>
            <person name="Monteros M."/>
            <person name="Pisani C."/>
            <person name="Plott C."/>
            <person name="Rajasekar S."/>
            <person name="Rhein H.S."/>
            <person name="Rohla C."/>
            <person name="Song M."/>
            <person name="Hilaire R.S."/>
            <person name="Shu S."/>
            <person name="Wells L."/>
            <person name="Wang X."/>
            <person name="Webber J."/>
            <person name="Heerema R.J."/>
            <person name="Klein P."/>
            <person name="Conner P."/>
            <person name="Grauke L."/>
            <person name="Grimwood J."/>
            <person name="Schmutz J."/>
            <person name="Randall J.J."/>
        </authorList>
    </citation>
    <scope>NUCLEOTIDE SEQUENCE</scope>
    <source>
        <tissue evidence="2">Leaf</tissue>
    </source>
</reference>
<feature type="region of interest" description="Disordered" evidence="1">
    <location>
        <begin position="79"/>
        <end position="113"/>
    </location>
</feature>
<organism evidence="2 3">
    <name type="scientific">Carya illinoinensis</name>
    <name type="common">Pecan</name>
    <dbReference type="NCBI Taxonomy" id="32201"/>
    <lineage>
        <taxon>Eukaryota</taxon>
        <taxon>Viridiplantae</taxon>
        <taxon>Streptophyta</taxon>
        <taxon>Embryophyta</taxon>
        <taxon>Tracheophyta</taxon>
        <taxon>Spermatophyta</taxon>
        <taxon>Magnoliopsida</taxon>
        <taxon>eudicotyledons</taxon>
        <taxon>Gunneridae</taxon>
        <taxon>Pentapetalae</taxon>
        <taxon>rosids</taxon>
        <taxon>fabids</taxon>
        <taxon>Fagales</taxon>
        <taxon>Juglandaceae</taxon>
        <taxon>Carya</taxon>
    </lineage>
</organism>
<dbReference type="EMBL" id="CM031833">
    <property type="protein sequence ID" value="KAG6696598.1"/>
    <property type="molecule type" value="Genomic_DNA"/>
</dbReference>
<dbReference type="AlphaFoldDB" id="A0A922E4H0"/>
<dbReference type="Proteomes" id="UP000811246">
    <property type="component" value="Chromosome 9"/>
</dbReference>
<evidence type="ECO:0000313" key="2">
    <source>
        <dbReference type="EMBL" id="KAG6696598.1"/>
    </source>
</evidence>
<protein>
    <submittedName>
        <fullName evidence="2">Uncharacterized protein</fullName>
    </submittedName>
</protein>
<evidence type="ECO:0000256" key="1">
    <source>
        <dbReference type="SAM" id="MobiDB-lite"/>
    </source>
</evidence>
<sequence>MTTTLSLSSTATSHTHRNTTTSRCRGSLCFSLQKQSNDSLVLNPFSVPPVTARNDNSVDQWSPRKCRLCHPRYVVTTSSRPARRRIHHPLPSSSHNSFSHGKHAPTLWLDRET</sequence>
<name>A0A922E4H0_CARIL</name>
<accession>A0A922E4H0</accession>
<feature type="region of interest" description="Disordered" evidence="1">
    <location>
        <begin position="1"/>
        <end position="22"/>
    </location>
</feature>
<comment type="caution">
    <text evidence="2">The sequence shown here is derived from an EMBL/GenBank/DDBJ whole genome shotgun (WGS) entry which is preliminary data.</text>
</comment>